<accession>A0A0F5VC25</accession>
<dbReference type="Pfam" id="PF11280">
    <property type="entry name" value="DUF3081"/>
    <property type="match status" value="1"/>
</dbReference>
<evidence type="ECO:0000313" key="1">
    <source>
        <dbReference type="EMBL" id="KKC99356.1"/>
    </source>
</evidence>
<organism evidence="1 2">
    <name type="scientific">Photobacterium halotolerans</name>
    <dbReference type="NCBI Taxonomy" id="265726"/>
    <lineage>
        <taxon>Bacteria</taxon>
        <taxon>Pseudomonadati</taxon>
        <taxon>Pseudomonadota</taxon>
        <taxon>Gammaproteobacteria</taxon>
        <taxon>Vibrionales</taxon>
        <taxon>Vibrionaceae</taxon>
        <taxon>Photobacterium</taxon>
    </lineage>
</organism>
<comment type="caution">
    <text evidence="1">The sequence shown here is derived from an EMBL/GenBank/DDBJ whole genome shotgun (WGS) entry which is preliminary data.</text>
</comment>
<dbReference type="AlphaFoldDB" id="A0A0F5VC25"/>
<gene>
    <name evidence="1" type="ORF">KY46_13335</name>
</gene>
<name>A0A0F5VC25_9GAMM</name>
<dbReference type="RefSeq" id="WP_046221134.1">
    <property type="nucleotide sequence ID" value="NZ_JWYV01000011.1"/>
</dbReference>
<dbReference type="EMBL" id="JWYV01000011">
    <property type="protein sequence ID" value="KKC99356.1"/>
    <property type="molecule type" value="Genomic_DNA"/>
</dbReference>
<protein>
    <recommendedName>
        <fullName evidence="3">DUF3081 domain-containing protein</fullName>
    </recommendedName>
</protein>
<evidence type="ECO:0000313" key="2">
    <source>
        <dbReference type="Proteomes" id="UP000033633"/>
    </source>
</evidence>
<evidence type="ECO:0008006" key="3">
    <source>
        <dbReference type="Google" id="ProtNLM"/>
    </source>
</evidence>
<dbReference type="OrthoDB" id="5818611at2"/>
<proteinExistence type="predicted"/>
<dbReference type="InterPro" id="IPR021432">
    <property type="entry name" value="DUF3081"/>
</dbReference>
<dbReference type="PATRIC" id="fig|265726.11.peg.895"/>
<sequence length="103" mass="11689">MKNSVDVRALLTAYEKIKTLGTPVENGKQLDDITCTESYDGYSVSLSDGVVSVDVNFHNTYHFHTLNEDPDTVINQTTADFHHNNETQIQAFLNKLHDLNTRY</sequence>
<reference evidence="1 2" key="1">
    <citation type="submission" date="2014-12" db="EMBL/GenBank/DDBJ databases">
        <title>Mercury Reductase activity and rhizosphere competence traits in the genome of root associated Photobacterium halotolerans MELD1.</title>
        <authorList>
            <person name="Mathew D.C."/>
            <person name="Huang C.-C."/>
        </authorList>
    </citation>
    <scope>NUCLEOTIDE SEQUENCE [LARGE SCALE GENOMIC DNA]</scope>
    <source>
        <strain evidence="1 2">MELD1</strain>
    </source>
</reference>
<dbReference type="Proteomes" id="UP000033633">
    <property type="component" value="Unassembled WGS sequence"/>
</dbReference>
<keyword evidence="2" id="KW-1185">Reference proteome</keyword>